<feature type="compositionally biased region" description="Low complexity" evidence="1">
    <location>
        <begin position="697"/>
        <end position="715"/>
    </location>
</feature>
<feature type="compositionally biased region" description="Low complexity" evidence="1">
    <location>
        <begin position="1045"/>
        <end position="1055"/>
    </location>
</feature>
<evidence type="ECO:0000313" key="2">
    <source>
        <dbReference type="EMBL" id="PPQ90155.1"/>
    </source>
</evidence>
<feature type="compositionally biased region" description="Polar residues" evidence="1">
    <location>
        <begin position="570"/>
        <end position="579"/>
    </location>
</feature>
<feature type="compositionally biased region" description="Low complexity" evidence="1">
    <location>
        <begin position="1064"/>
        <end position="1073"/>
    </location>
</feature>
<feature type="region of interest" description="Disordered" evidence="1">
    <location>
        <begin position="1516"/>
        <end position="1539"/>
    </location>
</feature>
<feature type="compositionally biased region" description="Polar residues" evidence="1">
    <location>
        <begin position="716"/>
        <end position="733"/>
    </location>
</feature>
<dbReference type="STRING" id="93625.A0A409XHB9"/>
<dbReference type="EMBL" id="NHYD01001696">
    <property type="protein sequence ID" value="PPQ90155.1"/>
    <property type="molecule type" value="Genomic_DNA"/>
</dbReference>
<feature type="compositionally biased region" description="Acidic residues" evidence="1">
    <location>
        <begin position="1223"/>
        <end position="1248"/>
    </location>
</feature>
<feature type="compositionally biased region" description="Acidic residues" evidence="1">
    <location>
        <begin position="625"/>
        <end position="634"/>
    </location>
</feature>
<feature type="compositionally biased region" description="Basic residues" evidence="1">
    <location>
        <begin position="1346"/>
        <end position="1359"/>
    </location>
</feature>
<feature type="compositionally biased region" description="Low complexity" evidence="1">
    <location>
        <begin position="420"/>
        <end position="459"/>
    </location>
</feature>
<feature type="compositionally biased region" description="Polar residues" evidence="1">
    <location>
        <begin position="105"/>
        <end position="123"/>
    </location>
</feature>
<evidence type="ECO:0000313" key="3">
    <source>
        <dbReference type="Proteomes" id="UP000283269"/>
    </source>
</evidence>
<feature type="region of interest" description="Disordered" evidence="1">
    <location>
        <begin position="945"/>
        <end position="1279"/>
    </location>
</feature>
<feature type="region of interest" description="Disordered" evidence="1">
    <location>
        <begin position="871"/>
        <end position="926"/>
    </location>
</feature>
<comment type="caution">
    <text evidence="2">The sequence shown here is derived from an EMBL/GenBank/DDBJ whole genome shotgun (WGS) entry which is preliminary data.</text>
</comment>
<feature type="compositionally biased region" description="Basic residues" evidence="1">
    <location>
        <begin position="1516"/>
        <end position="1525"/>
    </location>
</feature>
<feature type="region of interest" description="Disordered" evidence="1">
    <location>
        <begin position="1810"/>
        <end position="1876"/>
    </location>
</feature>
<feature type="region of interest" description="Disordered" evidence="1">
    <location>
        <begin position="419"/>
        <end position="499"/>
    </location>
</feature>
<organism evidence="2 3">
    <name type="scientific">Psilocybe cyanescens</name>
    <dbReference type="NCBI Taxonomy" id="93625"/>
    <lineage>
        <taxon>Eukaryota</taxon>
        <taxon>Fungi</taxon>
        <taxon>Dikarya</taxon>
        <taxon>Basidiomycota</taxon>
        <taxon>Agaricomycotina</taxon>
        <taxon>Agaricomycetes</taxon>
        <taxon>Agaricomycetidae</taxon>
        <taxon>Agaricales</taxon>
        <taxon>Agaricineae</taxon>
        <taxon>Strophariaceae</taxon>
        <taxon>Psilocybe</taxon>
    </lineage>
</organism>
<feature type="region of interest" description="Disordered" evidence="1">
    <location>
        <begin position="676"/>
        <end position="814"/>
    </location>
</feature>
<feature type="compositionally biased region" description="Basic and acidic residues" evidence="1">
    <location>
        <begin position="910"/>
        <end position="921"/>
    </location>
</feature>
<proteinExistence type="predicted"/>
<feature type="compositionally biased region" description="Basic and acidic residues" evidence="1">
    <location>
        <begin position="189"/>
        <end position="200"/>
    </location>
</feature>
<feature type="compositionally biased region" description="Basic residues" evidence="1">
    <location>
        <begin position="1841"/>
        <end position="1850"/>
    </location>
</feature>
<feature type="compositionally biased region" description="Low complexity" evidence="1">
    <location>
        <begin position="734"/>
        <end position="756"/>
    </location>
</feature>
<feature type="compositionally biased region" description="Acidic residues" evidence="1">
    <location>
        <begin position="146"/>
        <end position="159"/>
    </location>
</feature>
<evidence type="ECO:0000256" key="1">
    <source>
        <dbReference type="SAM" id="MobiDB-lite"/>
    </source>
</evidence>
<accession>A0A409XHB9</accession>
<dbReference type="PANTHER" id="PTHR35711">
    <property type="entry name" value="EXPRESSED PROTEIN"/>
    <property type="match status" value="1"/>
</dbReference>
<feature type="region of interest" description="Disordered" evidence="1">
    <location>
        <begin position="231"/>
        <end position="300"/>
    </location>
</feature>
<dbReference type="PANTHER" id="PTHR35711:SF1">
    <property type="entry name" value="ECTODERMAL, ISOFORM F"/>
    <property type="match status" value="1"/>
</dbReference>
<dbReference type="Proteomes" id="UP000283269">
    <property type="component" value="Unassembled WGS sequence"/>
</dbReference>
<feature type="compositionally biased region" description="Low complexity" evidence="1">
    <location>
        <begin position="11"/>
        <end position="30"/>
    </location>
</feature>
<feature type="compositionally biased region" description="Low complexity" evidence="1">
    <location>
        <begin position="329"/>
        <end position="346"/>
    </location>
</feature>
<feature type="region of interest" description="Disordered" evidence="1">
    <location>
        <begin position="88"/>
        <end position="123"/>
    </location>
</feature>
<feature type="compositionally biased region" description="Low complexity" evidence="1">
    <location>
        <begin position="363"/>
        <end position="375"/>
    </location>
</feature>
<dbReference type="OrthoDB" id="5590473at2759"/>
<feature type="region of interest" description="Disordered" evidence="1">
    <location>
        <begin position="1321"/>
        <end position="1397"/>
    </location>
</feature>
<feature type="compositionally biased region" description="Basic residues" evidence="1">
    <location>
        <begin position="1260"/>
        <end position="1273"/>
    </location>
</feature>
<feature type="region of interest" description="Disordered" evidence="1">
    <location>
        <begin position="1"/>
        <end position="43"/>
    </location>
</feature>
<feature type="compositionally biased region" description="Basic and acidic residues" evidence="1">
    <location>
        <begin position="1813"/>
        <end position="1823"/>
    </location>
</feature>
<reference evidence="2 3" key="1">
    <citation type="journal article" date="2018" name="Evol. Lett.">
        <title>Horizontal gene cluster transfer increased hallucinogenic mushroom diversity.</title>
        <authorList>
            <person name="Reynolds H.T."/>
            <person name="Vijayakumar V."/>
            <person name="Gluck-Thaler E."/>
            <person name="Korotkin H.B."/>
            <person name="Matheny P.B."/>
            <person name="Slot J.C."/>
        </authorList>
    </citation>
    <scope>NUCLEOTIDE SEQUENCE [LARGE SCALE GENOMIC DNA]</scope>
    <source>
        <strain evidence="2 3">2631</strain>
    </source>
</reference>
<feature type="compositionally biased region" description="Polar residues" evidence="1">
    <location>
        <begin position="245"/>
        <end position="254"/>
    </location>
</feature>
<gene>
    <name evidence="2" type="ORF">CVT25_012466</name>
</gene>
<feature type="region of interest" description="Disordered" evidence="1">
    <location>
        <begin position="557"/>
        <end position="644"/>
    </location>
</feature>
<feature type="region of interest" description="Disordered" evidence="1">
    <location>
        <begin position="184"/>
        <end position="209"/>
    </location>
</feature>
<sequence>MSETTSSPSVHLHPMSPSSSFSSTDSAPHSEPTSDEQPDLGAFTTVLREWTHLQPLQRIPVQIHSATSSTTSTYQPEQSVAGSDYLGRSVHSSHSRFSNRSRVSDISSFTRPPSSSIQPEGSTVWNQAPIASYLYSSTPSNDILSEAEEEDEQDIDGEQEYTPSPPNSLASTALTVEIASEVDFPSFDGSHDSHPNHHDLTPSPYLIDPGVSLAIPVESDGQRLDSRETAHLEDETEDGVALSNHGDSSSQTSRDYVRPNFRDRPYPPSSASQSQVESQQTSVQLQSQARAQTTTAASSSDSLALFNTTSASPNAIPSASLSSTSQPYSSHSNNNATSNSSTSTSTLISALLNRSRNPLPPRTTSDSSIITSGSASSSNLSLLSYQIPETPPIEEESDSDPRLNAEYPVRAQPSFLQTVSDPFSSSQSIPSTSSSMSLKSQRSVHSSDHSSSMTSTISTQRPTLQRPSLPSSMSHVTSTTESELSLPNPHSPLPSRQRDIPAEVGQPAHLSGNLWASAPMREFGIVDDLGTPDQPPSETLLFEPVLERRTEFLPVDDIDNEEDVVDDKIPSSNHTLGSTHTRDSPRKAQAAQISSYAPVYDRPGPSSFRGQPSDLSDRPPHLEPQYEDDDDDSDAGYPYRYPYAHTPRSHAQALTPKGIPHTESQALPPRLSLQGQTIAAQTQAHHQFSRQIDFSGQPSQSSSTQTQTQITQRSSFVQQEALIQQQQPRASVASQSQLPSQSQPQPQPQTQTQTQTRAGPSTQPPPASQMPSMPVSVSQQTPSSYTTATATSYPPPPAQASALSSSHRYPAPPAMSFAQMETPAQERQRQGYPHSLLGLHALPASLVSPQAQELPGYDFQTASLSARTARLDDAEDEGADGNGNGDGEHQPLVETDSTEALRLYPDPDEGAEHEHEHEHEQPLPSLGYLDEALSFIAAERARWNAAREGPGSTSAAAADADATDSREVGGGTRSAGEVDTVEGGTSGKQALENEQDQPKRKRRRKRPPRAHATPQIIGGGGAATAAHRPLPLPANLKGEGLVEDSSSTPFTPGSSPKKKKRSKSASASISASGSGAGSVLQSPSKIKGKGKVLEKEFLVPPSPKKLRADKKENQPAITILRRPAVDVVKSKEQQVASDEDVGKDGDGDGDSDGSDGGRTPTNGVGRGSDELEPINLVGKKGKRVGRKEREREKMKRDLQLKAQEGAGGVNDVSEGVDLSVHSDDEEDDDNDDEGDGADPQDEEEDEQGNDSLSNMSLLKPPRRNRSRSRRRRGRDTAYIHSLVAAGGTGAYKSTPATPKKFKFDGIDVSEEVDEGVVQDAAPVQVDNGPDDDVFVSKPNVGLGGEKKKRTRTKRVKTLTHAKSDPDLRLDTEAGGASAHIGEDSGDTGTKKYKKGKGKVQAEDTMDILDMDRNQLQRLIFASSGAGSRLLLANQQRNDQPQAAPDSKRGRLLSLANKLGLLFPEQREELGRVITRIERQGAEAAAKAKRAALNLDDDPYGGYGHINQVPILIPGLKRKKSRKGGHSKTGSEGTGNEGFDFEDYSLENRRGSMTGALHFPSINEEEEKEEEEIDPRGRPPKKGDVLIHVFIDHSNILIGLLSHLKRHPLQRKISGSAARGRPVSAVLTKATTTSNSNDKSDPASAFAAVKSTSARPLPIPTNSETTSGVSTKRSQPVPVPKAGNHPIPLPSFATMSRSLPVGSVMSSSGKAVGQDDATSQGNEANSDGNENAAIDAEAADAVGTEPLFVGALKKEKKIPKHLWHAALTLILERGRPITRRVVVTSSPLYQPMESIERLGYELRVFIRVPDFGDGMDRDRHRDKGSQSQSRPIAIPGSSLAAKKGRVGHVRHISGSTSTESGSGGAGSGHASGGGGGAHAYTGITNDISPQVKVKYREQGVDELLQLKLHQALADTDDVPEGSTIVLATGDGNMGQFSEDGFLGKFTWRQALEGPVRTALRRGWRVELYAWEDGLSRAWRREFGAGSEWGRRGMFRIIGMEQFASGLVEASGWS</sequence>
<feature type="compositionally biased region" description="Low complexity" evidence="1">
    <location>
        <begin position="769"/>
        <end position="792"/>
    </location>
</feature>
<feature type="compositionally biased region" description="Polar residues" evidence="1">
    <location>
        <begin position="1649"/>
        <end position="1673"/>
    </location>
</feature>
<feature type="compositionally biased region" description="Basic and acidic residues" evidence="1">
    <location>
        <begin position="1187"/>
        <end position="1199"/>
    </location>
</feature>
<feature type="compositionally biased region" description="Low complexity" evidence="1">
    <location>
        <begin position="945"/>
        <end position="960"/>
    </location>
</feature>
<dbReference type="CDD" id="cd18724">
    <property type="entry name" value="PIN_LabA-like"/>
    <property type="match status" value="1"/>
</dbReference>
<keyword evidence="3" id="KW-1185">Reference proteome</keyword>
<feature type="compositionally biased region" description="Polar residues" evidence="1">
    <location>
        <begin position="1715"/>
        <end position="1727"/>
    </location>
</feature>
<feature type="region of interest" description="Disordered" evidence="1">
    <location>
        <begin position="1702"/>
        <end position="1728"/>
    </location>
</feature>
<protein>
    <submittedName>
        <fullName evidence="2">Uncharacterized protein</fullName>
    </submittedName>
</protein>
<feature type="compositionally biased region" description="Polar residues" evidence="1">
    <location>
        <begin position="317"/>
        <end position="328"/>
    </location>
</feature>
<feature type="compositionally biased region" description="Basic and acidic residues" evidence="1">
    <location>
        <begin position="1361"/>
        <end position="1371"/>
    </location>
</feature>
<feature type="region of interest" description="Disordered" evidence="1">
    <location>
        <begin position="317"/>
        <end position="375"/>
    </location>
</feature>
<feature type="region of interest" description="Disordered" evidence="1">
    <location>
        <begin position="146"/>
        <end position="169"/>
    </location>
</feature>
<feature type="compositionally biased region" description="Basic and acidic residues" evidence="1">
    <location>
        <begin position="255"/>
        <end position="265"/>
    </location>
</feature>
<feature type="compositionally biased region" description="Basic residues" evidence="1">
    <location>
        <begin position="999"/>
        <end position="1009"/>
    </location>
</feature>
<dbReference type="InParanoid" id="A0A409XHB9"/>
<feature type="compositionally biased region" description="Low complexity" evidence="1">
    <location>
        <begin position="269"/>
        <end position="300"/>
    </location>
</feature>
<feature type="compositionally biased region" description="Gly residues" evidence="1">
    <location>
        <begin position="1860"/>
        <end position="1876"/>
    </location>
</feature>
<feature type="compositionally biased region" description="Polar residues" evidence="1">
    <location>
        <begin position="460"/>
        <end position="481"/>
    </location>
</feature>
<feature type="compositionally biased region" description="Low complexity" evidence="1">
    <location>
        <begin position="676"/>
        <end position="686"/>
    </location>
</feature>
<feature type="region of interest" description="Disordered" evidence="1">
    <location>
        <begin position="1629"/>
        <end position="1688"/>
    </location>
</feature>
<name>A0A409XHB9_PSICY</name>